<keyword evidence="2" id="KW-1185">Reference proteome</keyword>
<organism evidence="3">
    <name type="scientific">Schistocephalus solidus</name>
    <name type="common">Tapeworm</name>
    <dbReference type="NCBI Taxonomy" id="70667"/>
    <lineage>
        <taxon>Eukaryota</taxon>
        <taxon>Metazoa</taxon>
        <taxon>Spiralia</taxon>
        <taxon>Lophotrochozoa</taxon>
        <taxon>Platyhelminthes</taxon>
        <taxon>Cestoda</taxon>
        <taxon>Eucestoda</taxon>
        <taxon>Diphyllobothriidea</taxon>
        <taxon>Diphyllobothriidae</taxon>
        <taxon>Schistocephalus</taxon>
    </lineage>
</organism>
<dbReference type="AlphaFoldDB" id="A0A183TTM0"/>
<evidence type="ECO:0000313" key="3">
    <source>
        <dbReference type="WBParaSite" id="SSLN_0002055301-mRNA-1"/>
    </source>
</evidence>
<sequence>MLSRPSLCALQLSKGINLVAMAAEQQQVGSPGNESVSGLQLADVPLTTGTGTILCDVMTQFHRPFLPTLMRRAVFHTLHRLSHPGI</sequence>
<proteinExistence type="predicted"/>
<accession>A0A183TTM0</accession>
<evidence type="ECO:0000313" key="1">
    <source>
        <dbReference type="EMBL" id="VDM06204.1"/>
    </source>
</evidence>
<name>A0A183TTM0_SCHSO</name>
<dbReference type="EMBL" id="UYSU01049544">
    <property type="protein sequence ID" value="VDM06204.1"/>
    <property type="molecule type" value="Genomic_DNA"/>
</dbReference>
<reference evidence="1 2" key="2">
    <citation type="submission" date="2018-11" db="EMBL/GenBank/DDBJ databases">
        <authorList>
            <consortium name="Pathogen Informatics"/>
        </authorList>
    </citation>
    <scope>NUCLEOTIDE SEQUENCE [LARGE SCALE GENOMIC DNA]</scope>
    <source>
        <strain evidence="1 2">NST_G2</strain>
    </source>
</reference>
<protein>
    <submittedName>
        <fullName evidence="3">Secreted protein</fullName>
    </submittedName>
</protein>
<dbReference type="WBParaSite" id="SSLN_0002055301-mRNA-1">
    <property type="protein sequence ID" value="SSLN_0002055301-mRNA-1"/>
    <property type="gene ID" value="SSLN_0002055301"/>
</dbReference>
<gene>
    <name evidence="1" type="ORF">SSLN_LOCUS19818</name>
</gene>
<evidence type="ECO:0000313" key="2">
    <source>
        <dbReference type="Proteomes" id="UP000275846"/>
    </source>
</evidence>
<dbReference type="OrthoDB" id="6231185at2759"/>
<dbReference type="Proteomes" id="UP000275846">
    <property type="component" value="Unassembled WGS sequence"/>
</dbReference>
<reference evidence="3" key="1">
    <citation type="submission" date="2016-06" db="UniProtKB">
        <authorList>
            <consortium name="WormBaseParasite"/>
        </authorList>
    </citation>
    <scope>IDENTIFICATION</scope>
</reference>